<comment type="similarity">
    <text evidence="1">Belongs to the Brp/Blh beta-carotene diooxygenase family.</text>
</comment>
<evidence type="ECO:0000256" key="2">
    <source>
        <dbReference type="SAM" id="MobiDB-lite"/>
    </source>
</evidence>
<comment type="cofactor">
    <cofactor evidence="1">
        <name>Fe(2+)</name>
        <dbReference type="ChEBI" id="CHEBI:29033"/>
    </cofactor>
</comment>
<feature type="region of interest" description="Disordered" evidence="2">
    <location>
        <begin position="1"/>
        <end position="22"/>
    </location>
</feature>
<feature type="transmembrane region" description="Helical" evidence="1">
    <location>
        <begin position="221"/>
        <end position="242"/>
    </location>
</feature>
<keyword evidence="1" id="KW-1003">Cell membrane</keyword>
<dbReference type="Pfam" id="PF15461">
    <property type="entry name" value="BCD"/>
    <property type="match status" value="1"/>
</dbReference>
<feature type="binding site" evidence="1">
    <location>
        <position position="126"/>
    </location>
    <ligand>
        <name>Fe cation</name>
        <dbReference type="ChEBI" id="CHEBI:24875"/>
    </ligand>
</feature>
<comment type="subcellular location">
    <subcellularLocation>
        <location evidence="1">Cell membrane</location>
        <topology evidence="1">Multi-pass membrane protein</topology>
    </subcellularLocation>
</comment>
<feature type="binding site" evidence="1">
    <location>
        <position position="69"/>
    </location>
    <ligand>
        <name>Fe cation</name>
        <dbReference type="ChEBI" id="CHEBI:24875"/>
    </ligand>
</feature>
<comment type="catalytic activity">
    <reaction evidence="1">
        <text>all-trans-beta-carotene + O2 = 2 all-trans-retinal</text>
        <dbReference type="Rhea" id="RHEA:32887"/>
        <dbReference type="ChEBI" id="CHEBI:15379"/>
        <dbReference type="ChEBI" id="CHEBI:17579"/>
        <dbReference type="ChEBI" id="CHEBI:17898"/>
        <dbReference type="EC" id="1.13.11.63"/>
    </reaction>
</comment>
<feature type="transmembrane region" description="Helical" evidence="1">
    <location>
        <begin position="192"/>
        <end position="209"/>
    </location>
</feature>
<feature type="compositionally biased region" description="Low complexity" evidence="2">
    <location>
        <begin position="341"/>
        <end position="352"/>
    </location>
</feature>
<keyword evidence="1" id="KW-0223">Dioxygenase</keyword>
<dbReference type="HAMAP" id="MF_02093">
    <property type="entry name" value="Beta_carotene_diox"/>
    <property type="match status" value="1"/>
</dbReference>
<name>A0ABP6U7V3_9ACTN</name>
<comment type="caution">
    <text evidence="1">Lacks conserved residue(s) required for the propagation of feature annotation.</text>
</comment>
<feature type="transmembrane region" description="Helical" evidence="1">
    <location>
        <begin position="92"/>
        <end position="125"/>
    </location>
</feature>
<sequence>MATGTAPAEPSAPRGSPDPGAAGRLLDRTGRISVTAVALVLAVHFLRPGWWDGHAPAVFVAGLAAGIPHGAVDHLVPAWCRSRGAHRRHRPLLPLGYVCAAAVAFALALWLPAPALCVFLALSAVHFGRGETCVNTLRAGAVPPPAGTLCTVAYGAVVTVLPLVRHPDAVRAFLHTLAPGATWLLAAPVRPVATVLTATVALAACALLLRHRRRRDAAELLLLAALFWLVTPWVAFAVYFAAWHSLRHIARLVLADPANRPALLAGHFGRPLRRFCRQGALPTAVVLAAVAVTAHLGEPHRQALAGAGVAVLAALTLPHLLVVTLLDRHDAHEPSCADRSAGPGSPVRAGAVAPVVRAGERGGACPSRAPRT</sequence>
<dbReference type="RefSeq" id="WP_345583701.1">
    <property type="nucleotide sequence ID" value="NZ_BAAAXF010000071.1"/>
</dbReference>
<dbReference type="EC" id="1.13.11.63" evidence="1"/>
<keyword evidence="1" id="KW-0560">Oxidoreductase</keyword>
<organism evidence="3 4">
    <name type="scientific">Streptomyces prasinosporus</name>
    <dbReference type="NCBI Taxonomy" id="68256"/>
    <lineage>
        <taxon>Bacteria</taxon>
        <taxon>Bacillati</taxon>
        <taxon>Actinomycetota</taxon>
        <taxon>Actinomycetes</taxon>
        <taxon>Kitasatosporales</taxon>
        <taxon>Streptomycetaceae</taxon>
        <taxon>Streptomyces</taxon>
        <taxon>Streptomyces albogriseolus group</taxon>
    </lineage>
</organism>
<dbReference type="Proteomes" id="UP001501455">
    <property type="component" value="Unassembled WGS sequence"/>
</dbReference>
<keyword evidence="1" id="KW-0472">Membrane</keyword>
<feature type="binding site" evidence="1">
    <location>
        <position position="248"/>
    </location>
    <ligand>
        <name>Fe cation</name>
        <dbReference type="ChEBI" id="CHEBI:24875"/>
    </ligand>
</feature>
<feature type="transmembrane region" description="Helical" evidence="1">
    <location>
        <begin position="304"/>
        <end position="326"/>
    </location>
</feature>
<keyword evidence="1" id="KW-0408">Iron</keyword>
<dbReference type="NCBIfam" id="TIGR03753">
    <property type="entry name" value="blh_monoox"/>
    <property type="match status" value="1"/>
</dbReference>
<dbReference type="InterPro" id="IPR022270">
    <property type="entry name" value="Blh_diox"/>
</dbReference>
<feature type="region of interest" description="Disordered" evidence="2">
    <location>
        <begin position="333"/>
        <end position="352"/>
    </location>
</feature>
<keyword evidence="4" id="KW-1185">Reference proteome</keyword>
<protein>
    <recommendedName>
        <fullName evidence="1">Probable beta-carotene 15,15'-dioxygenase</fullName>
        <ecNumber evidence="1">1.13.11.63</ecNumber>
    </recommendedName>
</protein>
<dbReference type="EMBL" id="BAAAXF010000071">
    <property type="protein sequence ID" value="GAA3502768.1"/>
    <property type="molecule type" value="Genomic_DNA"/>
</dbReference>
<accession>A0ABP6U7V3</accession>
<keyword evidence="1" id="KW-0479">Metal-binding</keyword>
<feature type="binding site" evidence="1">
    <location>
        <position position="244"/>
    </location>
    <ligand>
        <name>Fe cation</name>
        <dbReference type="ChEBI" id="CHEBI:24875"/>
    </ligand>
</feature>
<keyword evidence="1" id="KW-0812">Transmembrane</keyword>
<keyword evidence="1" id="KW-1133">Transmembrane helix</keyword>
<comment type="function">
    <text evidence="1">Catalyzes the cleavage of beta-carotene at its central double bond (15,15') to yield two molecules of all-trans-retinal.</text>
</comment>
<gene>
    <name evidence="3" type="ORF">GCM10019016_098770</name>
</gene>
<evidence type="ECO:0000256" key="1">
    <source>
        <dbReference type="HAMAP-Rule" id="MF_02093"/>
    </source>
</evidence>
<evidence type="ECO:0000313" key="4">
    <source>
        <dbReference type="Proteomes" id="UP001501455"/>
    </source>
</evidence>
<reference evidence="4" key="1">
    <citation type="journal article" date="2019" name="Int. J. Syst. Evol. Microbiol.">
        <title>The Global Catalogue of Microorganisms (GCM) 10K type strain sequencing project: providing services to taxonomists for standard genome sequencing and annotation.</title>
        <authorList>
            <consortium name="The Broad Institute Genomics Platform"/>
            <consortium name="The Broad Institute Genome Sequencing Center for Infectious Disease"/>
            <person name="Wu L."/>
            <person name="Ma J."/>
        </authorList>
    </citation>
    <scope>NUCLEOTIDE SEQUENCE [LARGE SCALE GENOMIC DNA]</scope>
    <source>
        <strain evidence="4">JCM 4816</strain>
    </source>
</reference>
<evidence type="ECO:0000313" key="3">
    <source>
        <dbReference type="EMBL" id="GAA3502768.1"/>
    </source>
</evidence>
<proteinExistence type="inferred from homology"/>
<comment type="caution">
    <text evidence="3">The sequence shown here is derived from an EMBL/GenBank/DDBJ whole genome shotgun (WGS) entry which is preliminary data.</text>
</comment>